<evidence type="ECO:0000259" key="1">
    <source>
        <dbReference type="PROSITE" id="PS51462"/>
    </source>
</evidence>
<organism evidence="2 3">
    <name type="scientific">Amygdalobacter indicium</name>
    <dbReference type="NCBI Taxonomy" id="3029272"/>
    <lineage>
        <taxon>Bacteria</taxon>
        <taxon>Bacillati</taxon>
        <taxon>Bacillota</taxon>
        <taxon>Clostridia</taxon>
        <taxon>Eubacteriales</taxon>
        <taxon>Oscillospiraceae</taxon>
        <taxon>Amygdalobacter</taxon>
    </lineage>
</organism>
<keyword evidence="3" id="KW-1185">Reference proteome</keyword>
<dbReference type="Pfam" id="PF12535">
    <property type="entry name" value="Nudix_N"/>
    <property type="match status" value="1"/>
</dbReference>
<keyword evidence="2" id="KW-0378">Hydrolase</keyword>
<protein>
    <submittedName>
        <fullName evidence="2">NUDIX hydrolase</fullName>
    </submittedName>
</protein>
<proteinExistence type="predicted"/>
<dbReference type="EMBL" id="CP118868">
    <property type="protein sequence ID" value="WEG35728.1"/>
    <property type="molecule type" value="Genomic_DNA"/>
</dbReference>
<dbReference type="Gene3D" id="3.90.79.10">
    <property type="entry name" value="Nucleoside Triphosphate Pyrophosphohydrolase"/>
    <property type="match status" value="1"/>
</dbReference>
<feature type="domain" description="Nudix hydrolase" evidence="1">
    <location>
        <begin position="69"/>
        <end position="194"/>
    </location>
</feature>
<gene>
    <name evidence="2" type="ORF">PYS61_00780</name>
</gene>
<evidence type="ECO:0000313" key="2">
    <source>
        <dbReference type="EMBL" id="WEG35728.1"/>
    </source>
</evidence>
<dbReference type="InterPro" id="IPR015797">
    <property type="entry name" value="NUDIX_hydrolase-like_dom_sf"/>
</dbReference>
<evidence type="ECO:0000313" key="3">
    <source>
        <dbReference type="Proteomes" id="UP001220478"/>
    </source>
</evidence>
<dbReference type="GO" id="GO:0016787">
    <property type="term" value="F:hydrolase activity"/>
    <property type="evidence" value="ECO:0007669"/>
    <property type="project" value="UniProtKB-KW"/>
</dbReference>
<dbReference type="InterPro" id="IPR000086">
    <property type="entry name" value="NUDIX_hydrolase_dom"/>
</dbReference>
<reference evidence="2 3" key="1">
    <citation type="submission" date="2023-02" db="EMBL/GenBank/DDBJ databases">
        <title>Novel Oscillospiraceae bacterial genomes.</title>
        <authorList>
            <person name="Srinivasan S."/>
            <person name="Austin M.N."/>
            <person name="Fiedler T.L."/>
            <person name="Strenk S.M."/>
            <person name="Agnew K.J."/>
            <person name="Nagana Gowda G.A."/>
            <person name="Raftery D."/>
            <person name="Beamer M.A."/>
            <person name="Achilles S.L."/>
            <person name="Wiesenfeld H.C."/>
            <person name="Fredricks D.N."/>
            <person name="Hillier S.L."/>
        </authorList>
    </citation>
    <scope>NUCLEOTIDE SEQUENCE [LARGE SCALE GENOMIC DNA]</scope>
    <source>
        <strain evidence="2 3">CHIC02 1186E3-8</strain>
    </source>
</reference>
<sequence>MSKSEDIVINWARRLQSLAQAGLTYSKEKFELERYQEIRDIAADMMAYKSDLPLAKVKDLFCNETGYQTPKIDTRAAVFQADKILLVQESDGRWALPGGWCEAELTVMENCIKEAKEEAGIDVTVEKVIALQDLQKHSSKIFPYGVLKVFFLCHKTGGHFQANSETIATDYFSLDNLPPLSVNKTCVEQIKLCFEAQADKNWQTRFE</sequence>
<accession>A0ABY8C4V9</accession>
<dbReference type="CDD" id="cd18889">
    <property type="entry name" value="NUDIX_ADPRase"/>
    <property type="match status" value="1"/>
</dbReference>
<dbReference type="InterPro" id="IPR059176">
    <property type="entry name" value="UDP-X_N"/>
</dbReference>
<name>A0ABY8C4V9_9FIRM</name>
<dbReference type="PROSITE" id="PS51462">
    <property type="entry name" value="NUDIX"/>
    <property type="match status" value="1"/>
</dbReference>
<dbReference type="Pfam" id="PF00293">
    <property type="entry name" value="NUDIX"/>
    <property type="match status" value="1"/>
</dbReference>
<dbReference type="PANTHER" id="PTHR43222:SF2">
    <property type="entry name" value="NUDIX HYDROLASE 23, CHLOROPLASTIC"/>
    <property type="match status" value="1"/>
</dbReference>
<dbReference type="PANTHER" id="PTHR43222">
    <property type="entry name" value="NUDIX HYDROLASE 23"/>
    <property type="match status" value="1"/>
</dbReference>
<dbReference type="Proteomes" id="UP001220478">
    <property type="component" value="Chromosome"/>
</dbReference>
<dbReference type="SUPFAM" id="SSF55811">
    <property type="entry name" value="Nudix"/>
    <property type="match status" value="1"/>
</dbReference>
<dbReference type="Gene3D" id="6.10.250.1120">
    <property type="match status" value="1"/>
</dbReference>
<dbReference type="RefSeq" id="WP_315571840.1">
    <property type="nucleotide sequence ID" value="NZ_CP118868.1"/>
</dbReference>